<protein>
    <submittedName>
        <fullName evidence="1">Uncharacterized protein</fullName>
    </submittedName>
</protein>
<dbReference type="AlphaFoldDB" id="A0A3M7QAT5"/>
<sequence length="84" mass="9851">MKRNNLVNKTIRDNNFEPKQIFNFDESSFYMCSPGNYTIDYRGSKKLIKSSIILPYDKFSGWDQTPYSLCGAKKKTNSKLRIKQ</sequence>
<reference evidence="1 2" key="1">
    <citation type="journal article" date="2018" name="Sci. Rep.">
        <title>Genomic signatures of local adaptation to the degree of environmental predictability in rotifers.</title>
        <authorList>
            <person name="Franch-Gras L."/>
            <person name="Hahn C."/>
            <person name="Garcia-Roger E.M."/>
            <person name="Carmona M.J."/>
            <person name="Serra M."/>
            <person name="Gomez A."/>
        </authorList>
    </citation>
    <scope>NUCLEOTIDE SEQUENCE [LARGE SCALE GENOMIC DNA]</scope>
    <source>
        <strain evidence="1">HYR1</strain>
    </source>
</reference>
<comment type="caution">
    <text evidence="1">The sequence shown here is derived from an EMBL/GenBank/DDBJ whole genome shotgun (WGS) entry which is preliminary data.</text>
</comment>
<organism evidence="1 2">
    <name type="scientific">Brachionus plicatilis</name>
    <name type="common">Marine rotifer</name>
    <name type="synonym">Brachionus muelleri</name>
    <dbReference type="NCBI Taxonomy" id="10195"/>
    <lineage>
        <taxon>Eukaryota</taxon>
        <taxon>Metazoa</taxon>
        <taxon>Spiralia</taxon>
        <taxon>Gnathifera</taxon>
        <taxon>Rotifera</taxon>
        <taxon>Eurotatoria</taxon>
        <taxon>Monogononta</taxon>
        <taxon>Pseudotrocha</taxon>
        <taxon>Ploima</taxon>
        <taxon>Brachionidae</taxon>
        <taxon>Brachionus</taxon>
    </lineage>
</organism>
<dbReference type="EMBL" id="REGN01006694">
    <property type="protein sequence ID" value="RNA08577.1"/>
    <property type="molecule type" value="Genomic_DNA"/>
</dbReference>
<accession>A0A3M7QAT5</accession>
<name>A0A3M7QAT5_BRAPC</name>
<evidence type="ECO:0000313" key="1">
    <source>
        <dbReference type="EMBL" id="RNA08577.1"/>
    </source>
</evidence>
<evidence type="ECO:0000313" key="2">
    <source>
        <dbReference type="Proteomes" id="UP000276133"/>
    </source>
</evidence>
<keyword evidence="2" id="KW-1185">Reference proteome</keyword>
<dbReference type="Proteomes" id="UP000276133">
    <property type="component" value="Unassembled WGS sequence"/>
</dbReference>
<gene>
    <name evidence="1" type="ORF">BpHYR1_049075</name>
</gene>
<proteinExistence type="predicted"/>